<feature type="transmembrane region" description="Helical" evidence="1">
    <location>
        <begin position="447"/>
        <end position="468"/>
    </location>
</feature>
<organism evidence="2 3">
    <name type="scientific">Prosthecochloris marina</name>
    <dbReference type="NCBI Taxonomy" id="2017681"/>
    <lineage>
        <taxon>Bacteria</taxon>
        <taxon>Pseudomonadati</taxon>
        <taxon>Chlorobiota</taxon>
        <taxon>Chlorobiia</taxon>
        <taxon>Chlorobiales</taxon>
        <taxon>Chlorobiaceae</taxon>
        <taxon>Prosthecochloris</taxon>
    </lineage>
</organism>
<feature type="transmembrane region" description="Helical" evidence="1">
    <location>
        <begin position="299"/>
        <end position="317"/>
    </location>
</feature>
<comment type="caution">
    <text evidence="2">The sequence shown here is derived from an EMBL/GenBank/DDBJ whole genome shotgun (WGS) entry which is preliminary data.</text>
</comment>
<dbReference type="InterPro" id="IPR018580">
    <property type="entry name" value="Uncharacterised_YfhO"/>
</dbReference>
<feature type="transmembrane region" description="Helical" evidence="1">
    <location>
        <begin position="192"/>
        <end position="209"/>
    </location>
</feature>
<gene>
    <name evidence="2" type="ORF">CR164_03545</name>
</gene>
<feature type="transmembrane region" description="Helical" evidence="1">
    <location>
        <begin position="324"/>
        <end position="344"/>
    </location>
</feature>
<feature type="transmembrane region" description="Helical" evidence="1">
    <location>
        <begin position="221"/>
        <end position="242"/>
    </location>
</feature>
<feature type="transmembrane region" description="Helical" evidence="1">
    <location>
        <begin position="473"/>
        <end position="494"/>
    </location>
</feature>
<dbReference type="OrthoDB" id="9772884at2"/>
<name>A0A317T8C1_9CHLB</name>
<feature type="transmembrane region" description="Helical" evidence="1">
    <location>
        <begin position="760"/>
        <end position="779"/>
    </location>
</feature>
<accession>A0A317T8C1</accession>
<sequence>MKKLILPFGASLLGYLLLSAGVFYSVLFQGLVPASPDSVSPMATSIALDALYQETGRYPLWQPWSFSGMPTVEAFTYLNGLYYPGVFLGVFQVSGLWLQLLHFVFGGLGGFVLLRYFKLHDIAAFLGGAAFMLTPYMVTMFIYGHGSQLMTAAYMPWVLWAGIRLLDSMHPSDMGVLALLAGFQLQRGHVQIAYYTWLLLFLLIVWKVATGSSAAKRFKKSAMIFVALCIAVVISASVYLPVFEYTPFSVRGSGSGGGAAYDYATMWSMHPREFITYFLPGAAGFGGITYWGKMPFTDYPNYAGFIVFCLAVTGLIAERRNGFVRFLAGGTVLMVFLAFGKYFSPVYDLFYHFVPFFSRFRVPSMALIVVSLTLALLAGFGLHAVMQEIKGKGLRLLKGGALLVALSALVFLFFETSFEGFIRSLFPIPRVESAELAQMVDQVRWNLWKSSFLGMVCFGGIFAALLWLRSKQVIGAVLTASFLTLIALVDLLMVDRQIVAPSTGSLQSSQLVSQRYLERAFAEDDVTAFLRADSDVFRVYPAGPLFAENKFSVFGIESTGGYHPAKLQVYDELLQVSKNLANIDVLQMLNVRYVVSMSPLDHPLLDVVHEGELRLARGPVRVMVYRLAGSMPRAWFVREGVSEKEVMDVYGKLLGGEIDVTTQALVEDAPWIGGRQFGEATVSSIEVLPEKISLSVQADQEAFLVLSEVFFPLRWKVMIDDHEQQVFKTNGLLRGVSVPAGEHRVVFSFDRRGFENGSRLAFAGFAVALLLAGTGLSGLKRRGGFK</sequence>
<keyword evidence="1" id="KW-0472">Membrane</keyword>
<proteinExistence type="predicted"/>
<feature type="transmembrane region" description="Helical" evidence="1">
    <location>
        <begin position="364"/>
        <end position="384"/>
    </location>
</feature>
<keyword evidence="1" id="KW-1133">Transmembrane helix</keyword>
<feature type="transmembrane region" description="Helical" evidence="1">
    <location>
        <begin position="124"/>
        <end position="145"/>
    </location>
</feature>
<evidence type="ECO:0000256" key="1">
    <source>
        <dbReference type="SAM" id="Phobius"/>
    </source>
</evidence>
<protein>
    <recommendedName>
        <fullName evidence="4">YfhO family protein</fullName>
    </recommendedName>
</protein>
<dbReference type="RefSeq" id="WP_110022542.1">
    <property type="nucleotide sequence ID" value="NZ_PDNZ01000002.1"/>
</dbReference>
<reference evidence="3" key="1">
    <citation type="submission" date="2017-10" db="EMBL/GenBank/DDBJ databases">
        <authorList>
            <person name="Gaisin V.A."/>
            <person name="Rysina M.S."/>
            <person name="Grouzdev D.S."/>
        </authorList>
    </citation>
    <scope>NUCLEOTIDE SEQUENCE [LARGE SCALE GENOMIC DNA]</scope>
    <source>
        <strain evidence="3">V1</strain>
    </source>
</reference>
<evidence type="ECO:0000313" key="3">
    <source>
        <dbReference type="Proteomes" id="UP000246278"/>
    </source>
</evidence>
<keyword evidence="3" id="KW-1185">Reference proteome</keyword>
<feature type="transmembrane region" description="Helical" evidence="1">
    <location>
        <begin position="96"/>
        <end position="117"/>
    </location>
</feature>
<dbReference type="EMBL" id="PDNZ01000002">
    <property type="protein sequence ID" value="PWW82825.1"/>
    <property type="molecule type" value="Genomic_DNA"/>
</dbReference>
<feature type="transmembrane region" description="Helical" evidence="1">
    <location>
        <begin position="396"/>
        <end position="414"/>
    </location>
</feature>
<dbReference type="AlphaFoldDB" id="A0A317T8C1"/>
<evidence type="ECO:0000313" key="2">
    <source>
        <dbReference type="EMBL" id="PWW82825.1"/>
    </source>
</evidence>
<keyword evidence="1" id="KW-0812">Transmembrane</keyword>
<feature type="transmembrane region" description="Helical" evidence="1">
    <location>
        <begin position="12"/>
        <end position="32"/>
    </location>
</feature>
<dbReference type="PANTHER" id="PTHR38454:SF1">
    <property type="entry name" value="INTEGRAL MEMBRANE PROTEIN"/>
    <property type="match status" value="1"/>
</dbReference>
<dbReference type="Proteomes" id="UP000246278">
    <property type="component" value="Unassembled WGS sequence"/>
</dbReference>
<dbReference type="PANTHER" id="PTHR38454">
    <property type="entry name" value="INTEGRAL MEMBRANE PROTEIN-RELATED"/>
    <property type="match status" value="1"/>
</dbReference>
<evidence type="ECO:0008006" key="4">
    <source>
        <dbReference type="Google" id="ProtNLM"/>
    </source>
</evidence>